<dbReference type="RefSeq" id="WP_377178523.1">
    <property type="nucleotide sequence ID" value="NZ_JBHUJB010000061.1"/>
</dbReference>
<reference evidence="3" key="1">
    <citation type="journal article" date="2019" name="Int. J. Syst. Evol. Microbiol.">
        <title>The Global Catalogue of Microorganisms (GCM) 10K type strain sequencing project: providing services to taxonomists for standard genome sequencing and annotation.</title>
        <authorList>
            <consortium name="The Broad Institute Genomics Platform"/>
            <consortium name="The Broad Institute Genome Sequencing Center for Infectious Disease"/>
            <person name="Wu L."/>
            <person name="Ma J."/>
        </authorList>
    </citation>
    <scope>NUCLEOTIDE SEQUENCE [LARGE SCALE GENOMIC DNA]</scope>
    <source>
        <strain evidence="3">CCUG 57942</strain>
    </source>
</reference>
<feature type="transmembrane region" description="Helical" evidence="1">
    <location>
        <begin position="12"/>
        <end position="35"/>
    </location>
</feature>
<evidence type="ECO:0000313" key="2">
    <source>
        <dbReference type="EMBL" id="MFD2159981.1"/>
    </source>
</evidence>
<protein>
    <submittedName>
        <fullName evidence="2">Type II secretion system protein</fullName>
    </submittedName>
</protein>
<keyword evidence="1" id="KW-0812">Transmembrane</keyword>
<evidence type="ECO:0000313" key="3">
    <source>
        <dbReference type="Proteomes" id="UP001597389"/>
    </source>
</evidence>
<gene>
    <name evidence="2" type="ORF">ACFSW8_13820</name>
</gene>
<keyword evidence="1" id="KW-1133">Transmembrane helix</keyword>
<keyword evidence="1" id="KW-0472">Membrane</keyword>
<accession>A0ABW4ZDN5</accession>
<name>A0ABW4ZDN5_9BACT</name>
<dbReference type="SUPFAM" id="SSF54523">
    <property type="entry name" value="Pili subunits"/>
    <property type="match status" value="1"/>
</dbReference>
<dbReference type="InterPro" id="IPR045584">
    <property type="entry name" value="Pilin-like"/>
</dbReference>
<dbReference type="PROSITE" id="PS00409">
    <property type="entry name" value="PROKAR_NTER_METHYL"/>
    <property type="match status" value="1"/>
</dbReference>
<evidence type="ECO:0000256" key="1">
    <source>
        <dbReference type="SAM" id="Phobius"/>
    </source>
</evidence>
<dbReference type="Pfam" id="PF07963">
    <property type="entry name" value="N_methyl"/>
    <property type="match status" value="1"/>
</dbReference>
<proteinExistence type="predicted"/>
<comment type="caution">
    <text evidence="2">The sequence shown here is derived from an EMBL/GenBank/DDBJ whole genome shotgun (WGS) entry which is preliminary data.</text>
</comment>
<dbReference type="EMBL" id="JBHUJB010000061">
    <property type="protein sequence ID" value="MFD2159981.1"/>
    <property type="molecule type" value="Genomic_DNA"/>
</dbReference>
<dbReference type="InterPro" id="IPR012902">
    <property type="entry name" value="N_methyl_site"/>
</dbReference>
<keyword evidence="3" id="KW-1185">Reference proteome</keyword>
<dbReference type="Proteomes" id="UP001597389">
    <property type="component" value="Unassembled WGS sequence"/>
</dbReference>
<dbReference type="NCBIfam" id="TIGR02532">
    <property type="entry name" value="IV_pilin_GFxxxE"/>
    <property type="match status" value="1"/>
</dbReference>
<sequence length="255" mass="27497">MRKTQISSRRGFSLVEVVIAIGIVAVLLTTFMAVFGPAQKNINRALGVADANRLVTTLENEMAVLREGEETEYVDANGNASAFEKAFQWIKDSATESSALVVYQYQAVPDSENADGTLKAADLALVKDESKFAGVDYITQTVARCISRNASSFMQDELAPGIVQGKVYAVRMTQLVKGTNSGDGLVLGTPGTIANPVDSDVSNPTDSATYDDAYITLQVEFFPLNNNLYDYVTGGSWEFDKLGAPVATQNIAVRR</sequence>
<organism evidence="2 3">
    <name type="scientific">Rubritalea tangerina</name>
    <dbReference type="NCBI Taxonomy" id="430798"/>
    <lineage>
        <taxon>Bacteria</taxon>
        <taxon>Pseudomonadati</taxon>
        <taxon>Verrucomicrobiota</taxon>
        <taxon>Verrucomicrobiia</taxon>
        <taxon>Verrucomicrobiales</taxon>
        <taxon>Rubritaleaceae</taxon>
        <taxon>Rubritalea</taxon>
    </lineage>
</organism>